<dbReference type="CDD" id="cd00657">
    <property type="entry name" value="Ferritin_like"/>
    <property type="match status" value="1"/>
</dbReference>
<accession>A0A0N9N9J1</accession>
<reference evidence="2 3" key="2">
    <citation type="journal article" date="2017" name="Int. J. Syst. Evol. Microbiol.">
        <title>Gordonia phthalatica sp. nov., a di-n-butyl phthalate-degrading bacterium isolated from activated sludge.</title>
        <authorList>
            <person name="Jin D."/>
            <person name="Kong X."/>
            <person name="Jia M."/>
            <person name="Yu X."/>
            <person name="Wang X."/>
            <person name="Zhuang X."/>
            <person name="Deng Y."/>
            <person name="Bai Z."/>
        </authorList>
    </citation>
    <scope>NUCLEOTIDE SEQUENCE [LARGE SCALE GENOMIC DNA]</scope>
    <source>
        <strain evidence="2 3">QH-11</strain>
    </source>
</reference>
<dbReference type="OrthoDB" id="5122030at2"/>
<dbReference type="EMBL" id="CP011853">
    <property type="protein sequence ID" value="ALG84078.1"/>
    <property type="molecule type" value="Genomic_DNA"/>
</dbReference>
<organism evidence="2 3">
    <name type="scientific">Gordonia phthalatica</name>
    <dbReference type="NCBI Taxonomy" id="1136941"/>
    <lineage>
        <taxon>Bacteria</taxon>
        <taxon>Bacillati</taxon>
        <taxon>Actinomycetota</taxon>
        <taxon>Actinomycetes</taxon>
        <taxon>Mycobacteriales</taxon>
        <taxon>Gordoniaceae</taxon>
        <taxon>Gordonia</taxon>
    </lineage>
</organism>
<dbReference type="Proteomes" id="UP000063789">
    <property type="component" value="Chromosome"/>
</dbReference>
<dbReference type="STRING" id="1136941.ACH46_05620"/>
<dbReference type="AlphaFoldDB" id="A0A0N9N9J1"/>
<gene>
    <name evidence="2" type="ORF">ACH46_05620</name>
</gene>
<sequence length="235" mass="25663">MTWTELFSDRARHRAEVGDPDWHRGSTLPPSIVASLQRFQVGESGDGARLIGLADAAGDPEYAQAVRMFVAEENNHARLLAELLSAAGETTLAGHWSDQVFVWCRRALGLRCELLVLSVAELIALEYYGALATSPDHLLHEVSARILDDEVHHVRFQEERSAAGFADTPPRLRGMAGAVWLAFAAVVAVVVALDHGGALRAVGRSRGRFIRSCVHLMSDFRTGVFAGRREVALTK</sequence>
<feature type="transmembrane region" description="Helical" evidence="1">
    <location>
        <begin position="178"/>
        <end position="202"/>
    </location>
</feature>
<keyword evidence="1" id="KW-0812">Transmembrane</keyword>
<evidence type="ECO:0000313" key="2">
    <source>
        <dbReference type="EMBL" id="ALG84078.1"/>
    </source>
</evidence>
<keyword evidence="1" id="KW-0472">Membrane</keyword>
<dbReference type="SUPFAM" id="SSF47240">
    <property type="entry name" value="Ferritin-like"/>
    <property type="match status" value="1"/>
</dbReference>
<dbReference type="GO" id="GO:0016491">
    <property type="term" value="F:oxidoreductase activity"/>
    <property type="evidence" value="ECO:0007669"/>
    <property type="project" value="InterPro"/>
</dbReference>
<proteinExistence type="predicted"/>
<dbReference type="PATRIC" id="fig|1136941.3.peg.1149"/>
<dbReference type="InterPro" id="IPR012348">
    <property type="entry name" value="RNR-like"/>
</dbReference>
<keyword evidence="3" id="KW-1185">Reference proteome</keyword>
<evidence type="ECO:0000313" key="3">
    <source>
        <dbReference type="Proteomes" id="UP000063789"/>
    </source>
</evidence>
<dbReference type="Gene3D" id="1.10.620.20">
    <property type="entry name" value="Ribonucleotide Reductase, subunit A"/>
    <property type="match status" value="1"/>
</dbReference>
<keyword evidence="1" id="KW-1133">Transmembrane helix</keyword>
<dbReference type="KEGG" id="goq:ACH46_05620"/>
<name>A0A0N9N9J1_9ACTN</name>
<dbReference type="InterPro" id="IPR009078">
    <property type="entry name" value="Ferritin-like_SF"/>
</dbReference>
<reference evidence="3" key="1">
    <citation type="submission" date="2015-06" db="EMBL/GenBank/DDBJ databases">
        <title>Complete genome sequence and metabolic analysis of phthalate degradation pathway in Gordonia sp. QH-11.</title>
        <authorList>
            <person name="Jin D."/>
            <person name="Kong X."/>
            <person name="Bai Z."/>
        </authorList>
    </citation>
    <scope>NUCLEOTIDE SEQUENCE [LARGE SCALE GENOMIC DNA]</scope>
    <source>
        <strain evidence="3">QH-11</strain>
    </source>
</reference>
<dbReference type="RefSeq" id="WP_062392049.1">
    <property type="nucleotide sequence ID" value="NZ_CP011853.1"/>
</dbReference>
<evidence type="ECO:0000256" key="1">
    <source>
        <dbReference type="SAM" id="Phobius"/>
    </source>
</evidence>
<protein>
    <submittedName>
        <fullName evidence="2">Membrane protein</fullName>
    </submittedName>
</protein>